<evidence type="ECO:0000313" key="2">
    <source>
        <dbReference type="EMBL" id="SNC61011.1"/>
    </source>
</evidence>
<reference evidence="2 3" key="1">
    <citation type="submission" date="2017-06" db="EMBL/GenBank/DDBJ databases">
        <authorList>
            <person name="Kim H.J."/>
            <person name="Triplett B.A."/>
        </authorList>
    </citation>
    <scope>NUCLEOTIDE SEQUENCE [LARGE SCALE GENOMIC DNA]</scope>
    <source>
        <strain evidence="2 3">DSM 22179</strain>
    </source>
</reference>
<dbReference type="InterPro" id="IPR038389">
    <property type="entry name" value="PSMG2_sf"/>
</dbReference>
<protein>
    <submittedName>
        <fullName evidence="2">Proteasome assembly chaperone (PAC2) family protein</fullName>
    </submittedName>
</protein>
<dbReference type="Gene3D" id="1.10.287.100">
    <property type="match status" value="1"/>
</dbReference>
<dbReference type="InterPro" id="IPR019151">
    <property type="entry name" value="Proteasome_assmbl_chaperone_2"/>
</dbReference>
<feature type="region of interest" description="Disordered" evidence="1">
    <location>
        <begin position="303"/>
        <end position="386"/>
    </location>
</feature>
<organism evidence="2 3">
    <name type="scientific">Kytococcus aerolatus</name>
    <dbReference type="NCBI Taxonomy" id="592308"/>
    <lineage>
        <taxon>Bacteria</taxon>
        <taxon>Bacillati</taxon>
        <taxon>Actinomycetota</taxon>
        <taxon>Actinomycetes</taxon>
        <taxon>Micrococcales</taxon>
        <taxon>Kytococcaceae</taxon>
        <taxon>Kytococcus</taxon>
    </lineage>
</organism>
<dbReference type="Gene3D" id="3.40.50.10900">
    <property type="entry name" value="PAC-like subunit"/>
    <property type="match status" value="1"/>
</dbReference>
<dbReference type="Proteomes" id="UP000198122">
    <property type="component" value="Unassembled WGS sequence"/>
</dbReference>
<keyword evidence="3" id="KW-1185">Reference proteome</keyword>
<dbReference type="Pfam" id="PF09754">
    <property type="entry name" value="PAC2"/>
    <property type="match status" value="1"/>
</dbReference>
<dbReference type="GO" id="GO:0000502">
    <property type="term" value="C:proteasome complex"/>
    <property type="evidence" value="ECO:0007669"/>
    <property type="project" value="UniProtKB-KW"/>
</dbReference>
<dbReference type="SUPFAM" id="SSF159659">
    <property type="entry name" value="Cgl1923-like"/>
    <property type="match status" value="1"/>
</dbReference>
<dbReference type="AlphaFoldDB" id="A0A212T5A4"/>
<evidence type="ECO:0000256" key="1">
    <source>
        <dbReference type="SAM" id="MobiDB-lite"/>
    </source>
</evidence>
<proteinExistence type="predicted"/>
<gene>
    <name evidence="2" type="ORF">SAMN05445756_0395</name>
</gene>
<evidence type="ECO:0000313" key="3">
    <source>
        <dbReference type="Proteomes" id="UP000198122"/>
    </source>
</evidence>
<dbReference type="RefSeq" id="WP_088817410.1">
    <property type="nucleotide sequence ID" value="NZ_FYEZ01000001.1"/>
</dbReference>
<sequence>MQDPAELFRVVNTADIDPRTVRTPVMWLATGGLVDAGEVERHAVDHLLNTLESRVVAEFDVDALLDYRARRPPLTFQRDRYVSVDSPHLTAHRVTDPEGQHFLLVTGPEPDYQWERFTAALLELARQFGVRRLVSANGVPMQVPHTRPTGLTAYASDARLIADHASVFGTMQVPGHLDGLAHLRFGEAGFETVGFAIHVPGYLADRALLDGTVAALHAVSEATGIVVPMEDLEERAELNRREIDTLVESNPEALEVVRTMEQQFDEFMSQQQRRSLTPHDVAKLPSPDEIASDLEKWLASGATMEDAPNEQSVGEEEPGDQPDTGGPEEPAGEGGEGGSLSVEPAGEATAPEEDFGGPGAPGDGSQDDPEEGPEPPARGGSTSLWT</sequence>
<dbReference type="EMBL" id="FYEZ01000001">
    <property type="protein sequence ID" value="SNC61011.1"/>
    <property type="molecule type" value="Genomic_DNA"/>
</dbReference>
<name>A0A212T5A4_9MICO</name>
<accession>A0A212T5A4</accession>
<keyword evidence="2" id="KW-0647">Proteasome</keyword>
<dbReference type="OrthoDB" id="3733464at2"/>